<dbReference type="SUPFAM" id="SSF51735">
    <property type="entry name" value="NAD(P)-binding Rossmann-fold domains"/>
    <property type="match status" value="1"/>
</dbReference>
<reference evidence="4 5" key="1">
    <citation type="submission" date="2019-07" db="EMBL/GenBank/DDBJ databases">
        <title>Hymenobacter sp. straun FUR1 Genome sequencing and assembly.</title>
        <authorList>
            <person name="Chhetri G."/>
        </authorList>
    </citation>
    <scope>NUCLEOTIDE SEQUENCE [LARGE SCALE GENOMIC DNA]</scope>
    <source>
        <strain evidence="4 5">Fur1</strain>
    </source>
</reference>
<dbReference type="Pfam" id="PF08338">
    <property type="entry name" value="DUF1731"/>
    <property type="match status" value="1"/>
</dbReference>
<dbReference type="Proteomes" id="UP000317624">
    <property type="component" value="Unassembled WGS sequence"/>
</dbReference>
<protein>
    <submittedName>
        <fullName evidence="4">TIGR01777 family protein</fullName>
    </submittedName>
</protein>
<accession>A0A558C2L8</accession>
<feature type="domain" description="DUF1731" evidence="3">
    <location>
        <begin position="252"/>
        <end position="300"/>
    </location>
</feature>
<dbReference type="AlphaFoldDB" id="A0A558C2L8"/>
<dbReference type="NCBIfam" id="TIGR01777">
    <property type="entry name" value="yfcH"/>
    <property type="match status" value="1"/>
</dbReference>
<dbReference type="OrthoDB" id="9801773at2"/>
<evidence type="ECO:0000313" key="4">
    <source>
        <dbReference type="EMBL" id="TVT43019.1"/>
    </source>
</evidence>
<dbReference type="Pfam" id="PF01370">
    <property type="entry name" value="Epimerase"/>
    <property type="match status" value="1"/>
</dbReference>
<evidence type="ECO:0000256" key="1">
    <source>
        <dbReference type="ARBA" id="ARBA00009353"/>
    </source>
</evidence>
<dbReference type="InterPro" id="IPR013549">
    <property type="entry name" value="DUF1731"/>
</dbReference>
<name>A0A558C2L8_9BACT</name>
<gene>
    <name evidence="4" type="ORF">FNT36_02705</name>
</gene>
<organism evidence="4 5">
    <name type="scientific">Hymenobacter setariae</name>
    <dbReference type="NCBI Taxonomy" id="2594794"/>
    <lineage>
        <taxon>Bacteria</taxon>
        <taxon>Pseudomonadati</taxon>
        <taxon>Bacteroidota</taxon>
        <taxon>Cytophagia</taxon>
        <taxon>Cytophagales</taxon>
        <taxon>Hymenobacteraceae</taxon>
        <taxon>Hymenobacter</taxon>
    </lineage>
</organism>
<dbReference type="InterPro" id="IPR036291">
    <property type="entry name" value="NAD(P)-bd_dom_sf"/>
</dbReference>
<sequence>MPQPKLVLIGGNGFLGRHLAAHFRELGYQTVSISRTGPNDVRWDARTLGPWAQELEGADLLVNLAGRSVDCRYSEANRRAILASRTDSTHILGAAVAACIRPPRVWLNSSTATIYPDTRNDAPANVEANLTPGGPFSEEVGRAWEAAFWASPVPATTRRVALRTAIVLGADGGAFPVMARLACFGLCTPQGSGQQWVSWLHIRDFCRAVEFLTHADHLSGPVNLCAPHPLRNWEFNALMARELRPLLRLPQPRWLLEIGAFVLRTETELILKSRKVYPARLLAAGFQFEYENCEVAVGDLLQTSDTTSMSLGTLSSRGHD</sequence>
<dbReference type="PANTHER" id="PTHR11092">
    <property type="entry name" value="SUGAR NUCLEOTIDE EPIMERASE RELATED"/>
    <property type="match status" value="1"/>
</dbReference>
<evidence type="ECO:0000259" key="2">
    <source>
        <dbReference type="Pfam" id="PF01370"/>
    </source>
</evidence>
<comment type="caution">
    <text evidence="4">The sequence shown here is derived from an EMBL/GenBank/DDBJ whole genome shotgun (WGS) entry which is preliminary data.</text>
</comment>
<comment type="similarity">
    <text evidence="1">Belongs to the NAD(P)-dependent epimerase/dehydratase family. SDR39U1 subfamily.</text>
</comment>
<proteinExistence type="inferred from homology"/>
<feature type="domain" description="NAD-dependent epimerase/dehydratase" evidence="2">
    <location>
        <begin position="7"/>
        <end position="214"/>
    </location>
</feature>
<dbReference type="Gene3D" id="3.40.50.720">
    <property type="entry name" value="NAD(P)-binding Rossmann-like Domain"/>
    <property type="match status" value="1"/>
</dbReference>
<dbReference type="PANTHER" id="PTHR11092:SF0">
    <property type="entry name" value="EPIMERASE FAMILY PROTEIN SDR39U1"/>
    <property type="match status" value="1"/>
</dbReference>
<dbReference type="RefSeq" id="WP_144844006.1">
    <property type="nucleotide sequence ID" value="NZ_VMRJ01000001.1"/>
</dbReference>
<evidence type="ECO:0000259" key="3">
    <source>
        <dbReference type="Pfam" id="PF08338"/>
    </source>
</evidence>
<dbReference type="InterPro" id="IPR001509">
    <property type="entry name" value="Epimerase_deHydtase"/>
</dbReference>
<evidence type="ECO:0000313" key="5">
    <source>
        <dbReference type="Proteomes" id="UP000317624"/>
    </source>
</evidence>
<dbReference type="EMBL" id="VMRJ01000001">
    <property type="protein sequence ID" value="TVT43019.1"/>
    <property type="molecule type" value="Genomic_DNA"/>
</dbReference>
<dbReference type="InterPro" id="IPR010099">
    <property type="entry name" value="SDR39U1"/>
</dbReference>
<keyword evidence="5" id="KW-1185">Reference proteome</keyword>